<dbReference type="GO" id="GO:0006355">
    <property type="term" value="P:regulation of DNA-templated transcription"/>
    <property type="evidence" value="ECO:0007669"/>
    <property type="project" value="InterPro"/>
</dbReference>
<dbReference type="Proteomes" id="UP000030689">
    <property type="component" value="Unassembled WGS sequence"/>
</dbReference>
<reference evidence="4 5" key="1">
    <citation type="journal article" date="2013" name="Front. Plant Sci.">
        <title>The Reference Genome of the Halophytic Plant Eutrema salsugineum.</title>
        <authorList>
            <person name="Yang R."/>
            <person name="Jarvis D.E."/>
            <person name="Chen H."/>
            <person name="Beilstein M.A."/>
            <person name="Grimwood J."/>
            <person name="Jenkins J."/>
            <person name="Shu S."/>
            <person name="Prochnik S."/>
            <person name="Xin M."/>
            <person name="Ma C."/>
            <person name="Schmutz J."/>
            <person name="Wing R.A."/>
            <person name="Mitchell-Olds T."/>
            <person name="Schumaker K.S."/>
            <person name="Wang X."/>
        </authorList>
    </citation>
    <scope>NUCLEOTIDE SEQUENCE [LARGE SCALE GENOMIC DNA]</scope>
</reference>
<keyword evidence="5" id="KW-1185">Reference proteome</keyword>
<dbReference type="PANTHER" id="PTHR46326">
    <property type="entry name" value="ZINC FINGER PROTEIN ZAT1-RELATED"/>
    <property type="match status" value="1"/>
</dbReference>
<accession>V4P833</accession>
<feature type="compositionally biased region" description="Basic residues" evidence="2">
    <location>
        <begin position="147"/>
        <end position="157"/>
    </location>
</feature>
<dbReference type="EMBL" id="KI517384">
    <property type="protein sequence ID" value="ESQ55776.1"/>
    <property type="molecule type" value="Genomic_DNA"/>
</dbReference>
<dbReference type="InterPro" id="IPR013087">
    <property type="entry name" value="Znf_C2H2_type"/>
</dbReference>
<gene>
    <name evidence="4" type="ORF">EUTSA_v10026010mg</name>
</gene>
<dbReference type="Pfam" id="PF13912">
    <property type="entry name" value="zf-C2H2_6"/>
    <property type="match status" value="1"/>
</dbReference>
<dbReference type="PROSITE" id="PS00028">
    <property type="entry name" value="ZINC_FINGER_C2H2_1"/>
    <property type="match status" value="1"/>
</dbReference>
<evidence type="ECO:0000256" key="1">
    <source>
        <dbReference type="PROSITE-ProRule" id="PRU00042"/>
    </source>
</evidence>
<name>V4P833_EUTSA</name>
<feature type="compositionally biased region" description="Basic and acidic residues" evidence="2">
    <location>
        <begin position="136"/>
        <end position="146"/>
    </location>
</feature>
<feature type="region of interest" description="Disordered" evidence="2">
    <location>
        <begin position="67"/>
        <end position="192"/>
    </location>
</feature>
<feature type="domain" description="C2H2-type" evidence="3">
    <location>
        <begin position="47"/>
        <end position="69"/>
    </location>
</feature>
<protein>
    <recommendedName>
        <fullName evidence="3">C2H2-type domain-containing protein</fullName>
    </recommendedName>
</protein>
<evidence type="ECO:0000259" key="3">
    <source>
        <dbReference type="PROSITE" id="PS50157"/>
    </source>
</evidence>
<dbReference type="eggNOG" id="KOG1721">
    <property type="taxonomic scope" value="Eukaryota"/>
</dbReference>
<dbReference type="PANTHER" id="PTHR46326:SF8">
    <property type="entry name" value="C2H2-LIKE ZINC FINGER PROTEIN"/>
    <property type="match status" value="1"/>
</dbReference>
<dbReference type="Gramene" id="ESQ55776">
    <property type="protein sequence ID" value="ESQ55776"/>
    <property type="gene ID" value="EUTSA_v10026010mg"/>
</dbReference>
<sequence length="261" mass="29338">MRIKKRKIEKYETMLDVPNRWNGSRDVDLSNHHCVDIQVTNGSSIKHKCKLCSKSFCNGRALGGHMKSHLVSSHPSTRKRLGDSVYSSSSSSDAKSLVYGLRENPRKSFRVFNPDPESSTVYDSETETEPESVDPVMKRGRAEVSKKKEKKKKKRSKRVFENSSESGKKQKTIHLNSNESPEPASSVSDGSPEQDLAVCLMMLSRDSRVLEIEVKKPVFAAEVVEETKPEKRHFPELRRCVIDLNLPPPQDGDVVTVVSAI</sequence>
<dbReference type="STRING" id="72664.V4P833"/>
<dbReference type="OMA" id="ELRRCMI"/>
<evidence type="ECO:0000313" key="4">
    <source>
        <dbReference type="EMBL" id="ESQ55776.1"/>
    </source>
</evidence>
<proteinExistence type="predicted"/>
<dbReference type="KEGG" id="eus:EUTSA_v10026010mg"/>
<keyword evidence="1" id="KW-0863">Zinc-finger</keyword>
<evidence type="ECO:0000313" key="5">
    <source>
        <dbReference type="Proteomes" id="UP000030689"/>
    </source>
</evidence>
<dbReference type="InterPro" id="IPR044303">
    <property type="entry name" value="ZAT1/4/9"/>
</dbReference>
<feature type="compositionally biased region" description="Polar residues" evidence="2">
    <location>
        <begin position="173"/>
        <end position="191"/>
    </location>
</feature>
<keyword evidence="1" id="KW-0479">Metal-binding</keyword>
<dbReference type="GO" id="GO:0008270">
    <property type="term" value="F:zinc ion binding"/>
    <property type="evidence" value="ECO:0007669"/>
    <property type="project" value="UniProtKB-KW"/>
</dbReference>
<keyword evidence="1" id="KW-0862">Zinc</keyword>
<evidence type="ECO:0000256" key="2">
    <source>
        <dbReference type="SAM" id="MobiDB-lite"/>
    </source>
</evidence>
<dbReference type="PROSITE" id="PS50157">
    <property type="entry name" value="ZINC_FINGER_C2H2_2"/>
    <property type="match status" value="1"/>
</dbReference>
<dbReference type="AlphaFoldDB" id="V4P833"/>
<organism evidence="4 5">
    <name type="scientific">Eutrema salsugineum</name>
    <name type="common">Saltwater cress</name>
    <name type="synonym">Sisymbrium salsugineum</name>
    <dbReference type="NCBI Taxonomy" id="72664"/>
    <lineage>
        <taxon>Eukaryota</taxon>
        <taxon>Viridiplantae</taxon>
        <taxon>Streptophyta</taxon>
        <taxon>Embryophyta</taxon>
        <taxon>Tracheophyta</taxon>
        <taxon>Spermatophyta</taxon>
        <taxon>Magnoliopsida</taxon>
        <taxon>eudicotyledons</taxon>
        <taxon>Gunneridae</taxon>
        <taxon>Pentapetalae</taxon>
        <taxon>rosids</taxon>
        <taxon>malvids</taxon>
        <taxon>Brassicales</taxon>
        <taxon>Brassicaceae</taxon>
        <taxon>Eutremeae</taxon>
        <taxon>Eutrema</taxon>
    </lineage>
</organism>